<proteinExistence type="predicted"/>
<reference evidence="2 3" key="1">
    <citation type="submission" date="2024-01" db="EMBL/GenBank/DDBJ databases">
        <title>The genomes of 5 underutilized Papilionoideae crops provide insights into root nodulation and disease resistanc.</title>
        <authorList>
            <person name="Yuan L."/>
        </authorList>
    </citation>
    <scope>NUCLEOTIDE SEQUENCE [LARGE SCALE GENOMIC DNA]</scope>
    <source>
        <strain evidence="2">ZHUSHIDOU_FW_LH</strain>
        <tissue evidence="2">Leaf</tissue>
    </source>
</reference>
<gene>
    <name evidence="2" type="ORF">RIF29_19854</name>
</gene>
<dbReference type="AlphaFoldDB" id="A0AAN9I6X0"/>
<feature type="region of interest" description="Disordered" evidence="1">
    <location>
        <begin position="32"/>
        <end position="75"/>
    </location>
</feature>
<evidence type="ECO:0000256" key="1">
    <source>
        <dbReference type="SAM" id="MobiDB-lite"/>
    </source>
</evidence>
<dbReference type="EMBL" id="JAYWIO010000004">
    <property type="protein sequence ID" value="KAK7267189.1"/>
    <property type="molecule type" value="Genomic_DNA"/>
</dbReference>
<comment type="caution">
    <text evidence="2">The sequence shown here is derived from an EMBL/GenBank/DDBJ whole genome shotgun (WGS) entry which is preliminary data.</text>
</comment>
<accession>A0AAN9I6X0</accession>
<protein>
    <submittedName>
        <fullName evidence="2">Uncharacterized protein</fullName>
    </submittedName>
</protein>
<sequence>MIARTTSMNSDEERRWLRKAICRSCGFCGNGKAGSGKRKSLRMPKQTVSHKSSGTNEVEGALEDDGGGGGNNLFDGGFGDDSDVAACNGLLESLEEGARLAEGNVGAEVSLDLSEEKVNGLVCFSLVWVGWEVQIQLRLGRDWNWEWRKHGENLVGY</sequence>
<evidence type="ECO:0000313" key="3">
    <source>
        <dbReference type="Proteomes" id="UP001372338"/>
    </source>
</evidence>
<keyword evidence="3" id="KW-1185">Reference proteome</keyword>
<evidence type="ECO:0000313" key="2">
    <source>
        <dbReference type="EMBL" id="KAK7267189.1"/>
    </source>
</evidence>
<organism evidence="2 3">
    <name type="scientific">Crotalaria pallida</name>
    <name type="common">Smooth rattlebox</name>
    <name type="synonym">Crotalaria striata</name>
    <dbReference type="NCBI Taxonomy" id="3830"/>
    <lineage>
        <taxon>Eukaryota</taxon>
        <taxon>Viridiplantae</taxon>
        <taxon>Streptophyta</taxon>
        <taxon>Embryophyta</taxon>
        <taxon>Tracheophyta</taxon>
        <taxon>Spermatophyta</taxon>
        <taxon>Magnoliopsida</taxon>
        <taxon>eudicotyledons</taxon>
        <taxon>Gunneridae</taxon>
        <taxon>Pentapetalae</taxon>
        <taxon>rosids</taxon>
        <taxon>fabids</taxon>
        <taxon>Fabales</taxon>
        <taxon>Fabaceae</taxon>
        <taxon>Papilionoideae</taxon>
        <taxon>50 kb inversion clade</taxon>
        <taxon>genistoids sensu lato</taxon>
        <taxon>core genistoids</taxon>
        <taxon>Crotalarieae</taxon>
        <taxon>Crotalaria</taxon>
    </lineage>
</organism>
<dbReference type="Proteomes" id="UP001372338">
    <property type="component" value="Unassembled WGS sequence"/>
</dbReference>
<name>A0AAN9I6X0_CROPI</name>
<feature type="compositionally biased region" description="Polar residues" evidence="1">
    <location>
        <begin position="46"/>
        <end position="56"/>
    </location>
</feature>